<dbReference type="PANTHER" id="PTHR35563:SF2">
    <property type="entry name" value="BARREL METAL-DEPENDENT HYDROLASE, PUTATIVE (AFU_ORTHOLOGUE AFUA_1G16240)-RELATED"/>
    <property type="match status" value="1"/>
</dbReference>
<dbReference type="Pfam" id="PF04909">
    <property type="entry name" value="Amidohydro_2"/>
    <property type="match status" value="1"/>
</dbReference>
<dbReference type="InterPro" id="IPR006680">
    <property type="entry name" value="Amidohydro-rel"/>
</dbReference>
<protein>
    <submittedName>
        <fullName evidence="2">Amidohydrolase family protein</fullName>
    </submittedName>
</protein>
<gene>
    <name evidence="2" type="ORF">SM757_17875</name>
</gene>
<accession>A0ABU5IHA5</accession>
<dbReference type="Proteomes" id="UP001293718">
    <property type="component" value="Unassembled WGS sequence"/>
</dbReference>
<proteinExistence type="predicted"/>
<dbReference type="InterPro" id="IPR032466">
    <property type="entry name" value="Metal_Hydrolase"/>
</dbReference>
<dbReference type="RefSeq" id="WP_322466525.1">
    <property type="nucleotide sequence ID" value="NZ_JAXOJX010000030.1"/>
</dbReference>
<keyword evidence="3" id="KW-1185">Reference proteome</keyword>
<evidence type="ECO:0000259" key="1">
    <source>
        <dbReference type="Pfam" id="PF04909"/>
    </source>
</evidence>
<evidence type="ECO:0000313" key="3">
    <source>
        <dbReference type="Proteomes" id="UP001293718"/>
    </source>
</evidence>
<organism evidence="2 3">
    <name type="scientific">Azohydromonas lata</name>
    <dbReference type="NCBI Taxonomy" id="45677"/>
    <lineage>
        <taxon>Bacteria</taxon>
        <taxon>Pseudomonadati</taxon>
        <taxon>Pseudomonadota</taxon>
        <taxon>Betaproteobacteria</taxon>
        <taxon>Burkholderiales</taxon>
        <taxon>Sphaerotilaceae</taxon>
        <taxon>Azohydromonas</taxon>
    </lineage>
</organism>
<dbReference type="Gene3D" id="3.20.20.140">
    <property type="entry name" value="Metal-dependent hydrolases"/>
    <property type="match status" value="1"/>
</dbReference>
<dbReference type="EMBL" id="JAXOJX010000030">
    <property type="protein sequence ID" value="MDZ5458449.1"/>
    <property type="molecule type" value="Genomic_DNA"/>
</dbReference>
<dbReference type="SUPFAM" id="SSF51556">
    <property type="entry name" value="Metallo-dependent hydrolases"/>
    <property type="match status" value="1"/>
</dbReference>
<sequence>MPATAASLPGATDTHVHVFDPARFAFAVARSYTPGPASAAALRECHAQLGIGRAVLVQPSVYGTDNGCMLDAIAQLGQHRCRGIAVVDLERVSRDELLALHAAGVRGVRLNLEVRHESDPARVLAELQRAAAVVDLPGWCVQIHCAASLLPVVAQALQGFRVPLVLDHFGGLRAGDADTLQPPLRTLLALLATDRVWLKLSAFYRASSDATRHAGLAPLARTLIQARAGRLLWGSDWPHTGGGNRDRDPARIEPFRTVDLPASLAALRSWAPDAAVLHRILVGNPAELYGFSADAAA</sequence>
<dbReference type="InterPro" id="IPR052358">
    <property type="entry name" value="Aro_Compnd_Degr_Hydrolases"/>
</dbReference>
<evidence type="ECO:0000313" key="2">
    <source>
        <dbReference type="EMBL" id="MDZ5458449.1"/>
    </source>
</evidence>
<comment type="caution">
    <text evidence="2">The sequence shown here is derived from an EMBL/GenBank/DDBJ whole genome shotgun (WGS) entry which is preliminary data.</text>
</comment>
<reference evidence="2 3" key="1">
    <citation type="submission" date="2023-11" db="EMBL/GenBank/DDBJ databases">
        <title>Draft genome of Azohydromonas lata strain H1 (DSM1123), a polyhydroxyalkanoate producer.</title>
        <authorList>
            <person name="Traversa D."/>
            <person name="D'Addabbo P."/>
            <person name="Pazzani C."/>
            <person name="Manzari C."/>
            <person name="Chiara M."/>
            <person name="Scrascia M."/>
        </authorList>
    </citation>
    <scope>NUCLEOTIDE SEQUENCE [LARGE SCALE GENOMIC DNA]</scope>
    <source>
        <strain evidence="2 3">H1</strain>
    </source>
</reference>
<feature type="domain" description="Amidohydrolase-related" evidence="1">
    <location>
        <begin position="13"/>
        <end position="291"/>
    </location>
</feature>
<name>A0ABU5IHA5_9BURK</name>
<dbReference type="PANTHER" id="PTHR35563">
    <property type="entry name" value="BARREL METAL-DEPENDENT HYDROLASE, PUTATIVE (AFU_ORTHOLOGUE AFUA_1G16240)-RELATED"/>
    <property type="match status" value="1"/>
</dbReference>